<accession>A0A1I3IKD3</accession>
<dbReference type="EMBL" id="FOQH01000007">
    <property type="protein sequence ID" value="SFI48458.1"/>
    <property type="molecule type" value="Genomic_DNA"/>
</dbReference>
<organism evidence="2 3">
    <name type="scientific">Albimonas pacifica</name>
    <dbReference type="NCBI Taxonomy" id="1114924"/>
    <lineage>
        <taxon>Bacteria</taxon>
        <taxon>Pseudomonadati</taxon>
        <taxon>Pseudomonadota</taxon>
        <taxon>Alphaproteobacteria</taxon>
        <taxon>Rhodobacterales</taxon>
        <taxon>Paracoccaceae</taxon>
        <taxon>Albimonas</taxon>
    </lineage>
</organism>
<proteinExistence type="predicted"/>
<dbReference type="Gene3D" id="3.40.50.1110">
    <property type="entry name" value="SGNH hydrolase"/>
    <property type="match status" value="1"/>
</dbReference>
<evidence type="ECO:0000313" key="3">
    <source>
        <dbReference type="Proteomes" id="UP000199377"/>
    </source>
</evidence>
<dbReference type="AlphaFoldDB" id="A0A1I3IKD3"/>
<keyword evidence="3" id="KW-1185">Reference proteome</keyword>
<dbReference type="GO" id="GO:0016020">
    <property type="term" value="C:membrane"/>
    <property type="evidence" value="ECO:0007669"/>
    <property type="project" value="InterPro"/>
</dbReference>
<dbReference type="Gene3D" id="2.60.40.10">
    <property type="entry name" value="Immunoglobulins"/>
    <property type="match status" value="1"/>
</dbReference>
<protein>
    <submittedName>
        <fullName evidence="2">Lysophospholipase L1</fullName>
    </submittedName>
</protein>
<dbReference type="InterPro" id="IPR013830">
    <property type="entry name" value="SGNH_hydro"/>
</dbReference>
<dbReference type="Pfam" id="PF13472">
    <property type="entry name" value="Lipase_GDSL_2"/>
    <property type="match status" value="1"/>
</dbReference>
<dbReference type="GO" id="GO:0005509">
    <property type="term" value="F:calcium ion binding"/>
    <property type="evidence" value="ECO:0007669"/>
    <property type="project" value="InterPro"/>
</dbReference>
<sequence length="678" mass="67968">MATLPPITYYWRPAGAADDAWLADPDGSFAPGVGAAVEVVSVGPSRPAFITADSAPSLVEPLADLGVAPGAPMSVDLAAAFSGTNLAFSVVSGPAGASVSGGTLSWTPAGEQTVEIVVRAANAAGWAQDAFTVNVSAAAAIPVAMTPMEAVHGATLVASAAGYLPAGAFSYTLVSAPAEATGVSLDAATGRLSAMMPASGALSAPFVIRATGETIHDLSLSVDLVAGWSYGAAVAVGDSITAGGSGGVTSWVDDVLVAQWGATADNNGAGGSVLQGSLADGGAPLPSNLMSVFVSRSLPAGAEAIVCAYGFNDARYTLAEATFNAQAYARDLRSALRRWLVRYGRENIWLATPFWISDTGLVTAYDPAFAGRTRAWFEGYVEACRTVAAEFGVKLVDAYEIGYPATTVDDIHPTAAAQAALVAAFGAPKRPALAVSTAAPVGGDETITVPPGGAAYLVAADGTTETALVEGANAMPAGSHLVVWSDGGRWEVGAIAVTSSDPTAGMTQTTTWTAGAAFSNLRPTQTALTVRFTATRAAGDHGVLWEAGGSAYGACCVIHDDGGVDRLTLVMGYSNGSHVSAADLAVISTPAPTGTFEVVISGDCLGGQKAALYIDGTLAGVDSVAAAYLTGNRNGGLAQVWDEIPSNPAGWSAEGDGLNTMVSEAAIFAGQATAAVTS</sequence>
<evidence type="ECO:0000259" key="1">
    <source>
        <dbReference type="Pfam" id="PF13472"/>
    </source>
</evidence>
<dbReference type="InterPro" id="IPR015919">
    <property type="entry name" value="Cadherin-like_sf"/>
</dbReference>
<gene>
    <name evidence="2" type="ORF">SAMN05216258_107108</name>
</gene>
<evidence type="ECO:0000313" key="2">
    <source>
        <dbReference type="EMBL" id="SFI48458.1"/>
    </source>
</evidence>
<name>A0A1I3IKD3_9RHOB</name>
<reference evidence="2 3" key="1">
    <citation type="submission" date="2016-10" db="EMBL/GenBank/DDBJ databases">
        <authorList>
            <person name="de Groot N.N."/>
        </authorList>
    </citation>
    <scope>NUCLEOTIDE SEQUENCE [LARGE SCALE GENOMIC DNA]</scope>
    <source>
        <strain evidence="2 3">CGMCC 1.11030</strain>
    </source>
</reference>
<dbReference type="RefSeq" id="WP_092861069.1">
    <property type="nucleotide sequence ID" value="NZ_FOQH01000007.1"/>
</dbReference>
<dbReference type="SUPFAM" id="SSF52266">
    <property type="entry name" value="SGNH hydrolase"/>
    <property type="match status" value="1"/>
</dbReference>
<feature type="domain" description="SGNH hydrolase-type esterase" evidence="1">
    <location>
        <begin position="235"/>
        <end position="419"/>
    </location>
</feature>
<dbReference type="Proteomes" id="UP000199377">
    <property type="component" value="Unassembled WGS sequence"/>
</dbReference>
<dbReference type="InterPro" id="IPR013783">
    <property type="entry name" value="Ig-like_fold"/>
</dbReference>
<dbReference type="GO" id="GO:0016788">
    <property type="term" value="F:hydrolase activity, acting on ester bonds"/>
    <property type="evidence" value="ECO:0007669"/>
    <property type="project" value="UniProtKB-ARBA"/>
</dbReference>
<dbReference type="OrthoDB" id="7779285at2"/>
<dbReference type="SUPFAM" id="SSF49313">
    <property type="entry name" value="Cadherin-like"/>
    <property type="match status" value="1"/>
</dbReference>
<dbReference type="InterPro" id="IPR036514">
    <property type="entry name" value="SGNH_hydro_sf"/>
</dbReference>